<comment type="caution">
    <text evidence="3">The sequence shown here is derived from an EMBL/GenBank/DDBJ whole genome shotgun (WGS) entry which is preliminary data.</text>
</comment>
<feature type="transmembrane region" description="Helical" evidence="1">
    <location>
        <begin position="152"/>
        <end position="177"/>
    </location>
</feature>
<name>X1H441_9ZZZZ</name>
<reference evidence="3" key="1">
    <citation type="journal article" date="2014" name="Front. Microbiol.">
        <title>High frequency of phylogenetically diverse reductive dehalogenase-homologous genes in deep subseafloor sedimentary metagenomes.</title>
        <authorList>
            <person name="Kawai M."/>
            <person name="Futagami T."/>
            <person name="Toyoda A."/>
            <person name="Takaki Y."/>
            <person name="Nishi S."/>
            <person name="Hori S."/>
            <person name="Arai W."/>
            <person name="Tsubouchi T."/>
            <person name="Morono Y."/>
            <person name="Uchiyama I."/>
            <person name="Ito T."/>
            <person name="Fujiyama A."/>
            <person name="Inagaki F."/>
            <person name="Takami H."/>
        </authorList>
    </citation>
    <scope>NUCLEOTIDE SEQUENCE</scope>
    <source>
        <strain evidence="3">Expedition CK06-06</strain>
    </source>
</reference>
<evidence type="ECO:0000259" key="2">
    <source>
        <dbReference type="Pfam" id="PF06808"/>
    </source>
</evidence>
<dbReference type="Pfam" id="PF06808">
    <property type="entry name" value="DctM"/>
    <property type="match status" value="1"/>
</dbReference>
<feature type="transmembrane region" description="Helical" evidence="1">
    <location>
        <begin position="45"/>
        <end position="69"/>
    </location>
</feature>
<feature type="non-terminal residue" evidence="3">
    <location>
        <position position="1"/>
    </location>
</feature>
<evidence type="ECO:0000313" key="3">
    <source>
        <dbReference type="EMBL" id="GAH51865.1"/>
    </source>
</evidence>
<dbReference type="AlphaFoldDB" id="X1H441"/>
<keyword evidence="1" id="KW-0812">Transmembrane</keyword>
<dbReference type="InterPro" id="IPR010656">
    <property type="entry name" value="DctM"/>
</dbReference>
<accession>X1H441</accession>
<keyword evidence="1" id="KW-1133">Transmembrane helix</keyword>
<dbReference type="EMBL" id="BARU01018047">
    <property type="protein sequence ID" value="GAH51865.1"/>
    <property type="molecule type" value="Genomic_DNA"/>
</dbReference>
<keyword evidence="1" id="KW-0472">Membrane</keyword>
<evidence type="ECO:0000256" key="1">
    <source>
        <dbReference type="SAM" id="Phobius"/>
    </source>
</evidence>
<proteinExistence type="predicted"/>
<dbReference type="PANTHER" id="PTHR43849">
    <property type="entry name" value="BLL3936 PROTEIN"/>
    <property type="match status" value="1"/>
</dbReference>
<sequence length="211" mass="22589">LNEEHRYRKDFAGAVEAAASTGGQILPPVMGAAAFIMAEFLGIPYIKIATVAAIPAILYYIAVITMVHLEAKKHKLKGIPKENLPSIKYTLKSRGHLLVPIFVLVYLLVKGYTPLFSAFWAIVFSLGFSMCRKETRINFKGFLEALENGAKSALSVAAACASAGIIIGVVTLTGLGLKIANGLVQLGGGNLFLTLIYTMLASIFILSICNP</sequence>
<feature type="transmembrane region" description="Helical" evidence="1">
    <location>
        <begin position="189"/>
        <end position="209"/>
    </location>
</feature>
<protein>
    <recommendedName>
        <fullName evidence="2">TRAP C4-dicarboxylate transport system permease DctM subunit domain-containing protein</fullName>
    </recommendedName>
</protein>
<organism evidence="3">
    <name type="scientific">marine sediment metagenome</name>
    <dbReference type="NCBI Taxonomy" id="412755"/>
    <lineage>
        <taxon>unclassified sequences</taxon>
        <taxon>metagenomes</taxon>
        <taxon>ecological metagenomes</taxon>
    </lineage>
</organism>
<gene>
    <name evidence="3" type="ORF">S03H2_29868</name>
</gene>
<feature type="domain" description="TRAP C4-dicarboxylate transport system permease DctM subunit" evidence="2">
    <location>
        <begin position="5"/>
        <end position="205"/>
    </location>
</feature>
<dbReference type="PANTHER" id="PTHR43849:SF2">
    <property type="entry name" value="BLL3936 PROTEIN"/>
    <property type="match status" value="1"/>
</dbReference>